<evidence type="ECO:0000313" key="2">
    <source>
        <dbReference type="Proteomes" id="UP000799118"/>
    </source>
</evidence>
<gene>
    <name evidence="1" type="ORF">BT96DRAFT_554731</name>
</gene>
<accession>A0A6A4I0F2</accession>
<dbReference type="InterPro" id="IPR014710">
    <property type="entry name" value="RmlC-like_jellyroll"/>
</dbReference>
<protein>
    <submittedName>
        <fullName evidence="1">Uncharacterized protein</fullName>
    </submittedName>
</protein>
<keyword evidence="2" id="KW-1185">Reference proteome</keyword>
<dbReference type="Proteomes" id="UP000799118">
    <property type="component" value="Unassembled WGS sequence"/>
</dbReference>
<proteinExistence type="predicted"/>
<sequence>MVVGLSGDSYVDMEDPFTKSWIRVEGDEGSARHIPAGAIRRFVKADNTKWVLYLKGSKADMKILWDKEAEEHPIHQEYLRNIGFK</sequence>
<dbReference type="AlphaFoldDB" id="A0A6A4I0F2"/>
<dbReference type="OrthoDB" id="2900187at2759"/>
<organism evidence="1 2">
    <name type="scientific">Gymnopus androsaceus JB14</name>
    <dbReference type="NCBI Taxonomy" id="1447944"/>
    <lineage>
        <taxon>Eukaryota</taxon>
        <taxon>Fungi</taxon>
        <taxon>Dikarya</taxon>
        <taxon>Basidiomycota</taxon>
        <taxon>Agaricomycotina</taxon>
        <taxon>Agaricomycetes</taxon>
        <taxon>Agaricomycetidae</taxon>
        <taxon>Agaricales</taxon>
        <taxon>Marasmiineae</taxon>
        <taxon>Omphalotaceae</taxon>
        <taxon>Gymnopus</taxon>
    </lineage>
</organism>
<dbReference type="Gene3D" id="2.60.120.10">
    <property type="entry name" value="Jelly Rolls"/>
    <property type="match status" value="1"/>
</dbReference>
<reference evidence="1" key="1">
    <citation type="journal article" date="2019" name="Environ. Microbiol.">
        <title>Fungal ecological strategies reflected in gene transcription - a case study of two litter decomposers.</title>
        <authorList>
            <person name="Barbi F."/>
            <person name="Kohler A."/>
            <person name="Barry K."/>
            <person name="Baskaran P."/>
            <person name="Daum C."/>
            <person name="Fauchery L."/>
            <person name="Ihrmark K."/>
            <person name="Kuo A."/>
            <person name="LaButti K."/>
            <person name="Lipzen A."/>
            <person name="Morin E."/>
            <person name="Grigoriev I.V."/>
            <person name="Henrissat B."/>
            <person name="Lindahl B."/>
            <person name="Martin F."/>
        </authorList>
    </citation>
    <scope>NUCLEOTIDE SEQUENCE</scope>
    <source>
        <strain evidence="1">JB14</strain>
    </source>
</reference>
<dbReference type="EMBL" id="ML769435">
    <property type="protein sequence ID" value="KAE9402424.1"/>
    <property type="molecule type" value="Genomic_DNA"/>
</dbReference>
<name>A0A6A4I0F2_9AGAR</name>
<evidence type="ECO:0000313" key="1">
    <source>
        <dbReference type="EMBL" id="KAE9402424.1"/>
    </source>
</evidence>